<protein>
    <recommendedName>
        <fullName evidence="2">Retrovirus-related Pol polyprotein from transposon TNT 1-94-like beta-barrel domain-containing protein</fullName>
    </recommendedName>
</protein>
<proteinExistence type="predicted"/>
<name>A0ABR0XTD6_REHGL</name>
<feature type="domain" description="Retrovirus-related Pol polyprotein from transposon TNT 1-94-like beta-barrel" evidence="2">
    <location>
        <begin position="164"/>
        <end position="238"/>
    </location>
</feature>
<sequence>MDKVALYSQAPKMQSERRSNGMDGNNWQTHRGKENVRRTKEEKAKLICDHCHFHGNEMKECFKLHGYPEWYKTFKEQKSRSAVNLVDTAPDSIKPIQKEYGQEKQTPDIAALVQEITKYMASNSSPLNFGNTDFAHSVEYSGIHSFSEHHIALSTFEHMNVDSWILDTGASRHMCTSSSQMHNLTLLSSPVVVYLPDGSTKSVTHSGKVTLTPHLTMSDVLLVSSFKYNLLSIAQLTQTHNLTCVFSPSHCLFQDPKTEQVIAVGKAVGRLYVLNPSTSSKSVIPPTSVAQ</sequence>
<comment type="caution">
    <text evidence="3">The sequence shown here is derived from an EMBL/GenBank/DDBJ whole genome shotgun (WGS) entry which is preliminary data.</text>
</comment>
<evidence type="ECO:0000259" key="2">
    <source>
        <dbReference type="Pfam" id="PF22936"/>
    </source>
</evidence>
<keyword evidence="4" id="KW-1185">Reference proteome</keyword>
<dbReference type="Pfam" id="PF22936">
    <property type="entry name" value="Pol_BBD"/>
    <property type="match status" value="1"/>
</dbReference>
<organism evidence="3 4">
    <name type="scientific">Rehmannia glutinosa</name>
    <name type="common">Chinese foxglove</name>
    <dbReference type="NCBI Taxonomy" id="99300"/>
    <lineage>
        <taxon>Eukaryota</taxon>
        <taxon>Viridiplantae</taxon>
        <taxon>Streptophyta</taxon>
        <taxon>Embryophyta</taxon>
        <taxon>Tracheophyta</taxon>
        <taxon>Spermatophyta</taxon>
        <taxon>Magnoliopsida</taxon>
        <taxon>eudicotyledons</taxon>
        <taxon>Gunneridae</taxon>
        <taxon>Pentapetalae</taxon>
        <taxon>asterids</taxon>
        <taxon>lamiids</taxon>
        <taxon>Lamiales</taxon>
        <taxon>Orobanchaceae</taxon>
        <taxon>Rehmannieae</taxon>
        <taxon>Rehmannia</taxon>
    </lineage>
</organism>
<dbReference type="EMBL" id="JABTTQ020000002">
    <property type="protein sequence ID" value="KAK6162353.1"/>
    <property type="molecule type" value="Genomic_DNA"/>
</dbReference>
<feature type="region of interest" description="Disordered" evidence="1">
    <location>
        <begin position="1"/>
        <end position="38"/>
    </location>
</feature>
<evidence type="ECO:0000256" key="1">
    <source>
        <dbReference type="SAM" id="MobiDB-lite"/>
    </source>
</evidence>
<gene>
    <name evidence="3" type="ORF">DH2020_002194</name>
</gene>
<accession>A0ABR0XTD6</accession>
<evidence type="ECO:0000313" key="4">
    <source>
        <dbReference type="Proteomes" id="UP001318860"/>
    </source>
</evidence>
<evidence type="ECO:0000313" key="3">
    <source>
        <dbReference type="EMBL" id="KAK6162353.1"/>
    </source>
</evidence>
<dbReference type="InterPro" id="IPR054722">
    <property type="entry name" value="PolX-like_BBD"/>
</dbReference>
<dbReference type="Proteomes" id="UP001318860">
    <property type="component" value="Unassembled WGS sequence"/>
</dbReference>
<reference evidence="3 4" key="1">
    <citation type="journal article" date="2021" name="Comput. Struct. Biotechnol. J.">
        <title>De novo genome assembly of the potent medicinal plant Rehmannia glutinosa using nanopore technology.</title>
        <authorList>
            <person name="Ma L."/>
            <person name="Dong C."/>
            <person name="Song C."/>
            <person name="Wang X."/>
            <person name="Zheng X."/>
            <person name="Niu Y."/>
            <person name="Chen S."/>
            <person name="Feng W."/>
        </authorList>
    </citation>
    <scope>NUCLEOTIDE SEQUENCE [LARGE SCALE GENOMIC DNA]</scope>
    <source>
        <strain evidence="3">DH-2019</strain>
    </source>
</reference>